<evidence type="ECO:0000256" key="1">
    <source>
        <dbReference type="PIRSR" id="PIRSR639069-1"/>
    </source>
</evidence>
<name>A0A7Y9FIE7_9CELL</name>
<organism evidence="5 6">
    <name type="scientific">Cellulomonas oligotrophica</name>
    <dbReference type="NCBI Taxonomy" id="931536"/>
    <lineage>
        <taxon>Bacteria</taxon>
        <taxon>Bacillati</taxon>
        <taxon>Actinomycetota</taxon>
        <taxon>Actinomycetes</taxon>
        <taxon>Micrococcales</taxon>
        <taxon>Cellulomonadaceae</taxon>
        <taxon>Cellulomonas</taxon>
    </lineage>
</organism>
<accession>A0A7Y9FIE7</accession>
<evidence type="ECO:0000256" key="2">
    <source>
        <dbReference type="PIRSR" id="PIRSR639069-2"/>
    </source>
</evidence>
<feature type="active site" description="Charge relay system" evidence="1">
    <location>
        <position position="311"/>
    </location>
</feature>
<dbReference type="AlphaFoldDB" id="A0A7Y9FIE7"/>
<evidence type="ECO:0000313" key="4">
    <source>
        <dbReference type="EMBL" id="GIG33365.1"/>
    </source>
</evidence>
<keyword evidence="7" id="KW-1185">Reference proteome</keyword>
<dbReference type="RefSeq" id="WP_140459819.1">
    <property type="nucleotide sequence ID" value="NZ_BAABFI010000007.1"/>
</dbReference>
<sequence length="332" mass="35329">MALFDLPLPELERYLPALDEPDDLDAFWAATLAQARTHPLALRREPVAAGLRLIDVEDLTFPGFAGDPVRAWVTRPAGSADDGSALPVVVEMVGYGGGRGRPHEHLAWAAAGYVHVLVDSRGQGSGWGTGGDTPDPHGSGPATAGVMTRGVLDPATYYYRRLVTDGVRAVDAARALPGVDPAQVVVAGISQGGGLALAVAGLSEGLAAVMPDVPFLCHFPRAFAITDDDPYGEVVRYLSVHRDREAQVMRTLSYVDGVHLGRRATAPALFSVALRDTVCPPSTVFAAHNHYGSLAATRPERAMEVYAYNRHEGGQTVQLEVQLRWLAGVLGR</sequence>
<dbReference type="Proteomes" id="UP000618382">
    <property type="component" value="Unassembled WGS sequence"/>
</dbReference>
<dbReference type="Gene3D" id="3.40.50.1820">
    <property type="entry name" value="alpha/beta hydrolase"/>
    <property type="match status" value="1"/>
</dbReference>
<dbReference type="SUPFAM" id="SSF53474">
    <property type="entry name" value="alpha/beta-Hydrolases"/>
    <property type="match status" value="1"/>
</dbReference>
<dbReference type="Proteomes" id="UP000577956">
    <property type="component" value="Unassembled WGS sequence"/>
</dbReference>
<keyword evidence="5" id="KW-0378">Hydrolase</keyword>
<reference evidence="4 7" key="2">
    <citation type="submission" date="2021-01" db="EMBL/GenBank/DDBJ databases">
        <title>Whole genome shotgun sequence of Cellulomonas oligotrophica NBRC 109435.</title>
        <authorList>
            <person name="Komaki H."/>
            <person name="Tamura T."/>
        </authorList>
    </citation>
    <scope>NUCLEOTIDE SEQUENCE [LARGE SCALE GENOMIC DNA]</scope>
    <source>
        <strain evidence="4 7">NBRC 109435</strain>
    </source>
</reference>
<feature type="domain" description="Acetyl xylan esterase" evidence="3">
    <location>
        <begin position="1"/>
        <end position="327"/>
    </location>
</feature>
<proteinExistence type="predicted"/>
<comment type="caution">
    <text evidence="5">The sequence shown here is derived from an EMBL/GenBank/DDBJ whole genome shotgun (WGS) entry which is preliminary data.</text>
</comment>
<dbReference type="EMBL" id="JACCBK010000001">
    <property type="protein sequence ID" value="NYD87487.1"/>
    <property type="molecule type" value="Genomic_DNA"/>
</dbReference>
<feature type="binding site" evidence="2">
    <location>
        <position position="95"/>
    </location>
    <ligand>
        <name>substrate</name>
    </ligand>
</feature>
<dbReference type="GO" id="GO:0047739">
    <property type="term" value="F:cephalosporin-C deacetylase activity"/>
    <property type="evidence" value="ECO:0007669"/>
    <property type="project" value="UniProtKB-EC"/>
</dbReference>
<dbReference type="EMBL" id="BONN01000007">
    <property type="protein sequence ID" value="GIG33365.1"/>
    <property type="molecule type" value="Genomic_DNA"/>
</dbReference>
<dbReference type="InterPro" id="IPR029058">
    <property type="entry name" value="AB_hydrolase_fold"/>
</dbReference>
<dbReference type="PANTHER" id="PTHR40111">
    <property type="entry name" value="CEPHALOSPORIN-C DEACETYLASE"/>
    <property type="match status" value="1"/>
</dbReference>
<dbReference type="InterPro" id="IPR008391">
    <property type="entry name" value="AXE1_dom"/>
</dbReference>
<feature type="active site" description="Nucleophile" evidence="1">
    <location>
        <position position="190"/>
    </location>
</feature>
<feature type="active site" description="Charge relay system" evidence="1">
    <location>
        <position position="276"/>
    </location>
</feature>
<evidence type="ECO:0000259" key="3">
    <source>
        <dbReference type="Pfam" id="PF05448"/>
    </source>
</evidence>
<reference evidence="5 6" key="1">
    <citation type="submission" date="2020-07" db="EMBL/GenBank/DDBJ databases">
        <title>Sequencing the genomes of 1000 actinobacteria strains.</title>
        <authorList>
            <person name="Klenk H.-P."/>
        </authorList>
    </citation>
    <scope>NUCLEOTIDE SEQUENCE [LARGE SCALE GENOMIC DNA]</scope>
    <source>
        <strain evidence="5 6">DSM 24482</strain>
    </source>
</reference>
<dbReference type="InterPro" id="IPR039069">
    <property type="entry name" value="CE7"/>
</dbReference>
<evidence type="ECO:0000313" key="7">
    <source>
        <dbReference type="Proteomes" id="UP000618382"/>
    </source>
</evidence>
<dbReference type="PANTHER" id="PTHR40111:SF1">
    <property type="entry name" value="CEPHALOSPORIN-C DEACETYLASE"/>
    <property type="match status" value="1"/>
</dbReference>
<evidence type="ECO:0000313" key="5">
    <source>
        <dbReference type="EMBL" id="NYD87487.1"/>
    </source>
</evidence>
<protein>
    <submittedName>
        <fullName evidence="4">Acetylxylan esterase</fullName>
    </submittedName>
    <submittedName>
        <fullName evidence="5">Cephalosporin-C deacetylase</fullName>
        <ecNumber evidence="5">3.1.1.41</ecNumber>
    </submittedName>
</protein>
<dbReference type="Pfam" id="PF05448">
    <property type="entry name" value="AXE1"/>
    <property type="match status" value="1"/>
</dbReference>
<dbReference type="EC" id="3.1.1.41" evidence="5"/>
<evidence type="ECO:0000313" key="6">
    <source>
        <dbReference type="Proteomes" id="UP000577956"/>
    </source>
</evidence>
<gene>
    <name evidence="5" type="ORF">BKA21_003036</name>
    <name evidence="4" type="ORF">Col01nite_25240</name>
</gene>
<dbReference type="GO" id="GO:0005976">
    <property type="term" value="P:polysaccharide metabolic process"/>
    <property type="evidence" value="ECO:0007669"/>
    <property type="project" value="TreeGrafter"/>
</dbReference>